<gene>
    <name evidence="1" type="ORF">K461DRAFT_81945</name>
</gene>
<dbReference type="EMBL" id="ML996082">
    <property type="protein sequence ID" value="KAF2155830.1"/>
    <property type="molecule type" value="Genomic_DNA"/>
</dbReference>
<sequence length="153" mass="17372">MEQRHPQAQACGAFLRKLKGRTAETEPFRCDAGQPSRLRGSRLPVARRRRPTAALTCWYWCLLCRSHHCEQIRSVWTQPALLTRVFYGATQTVTSCLGNAVRERRLPHSRLPLSTAGACSIELCGRIPRHKFYTSIIVDETSTNHVSLRPSSR</sequence>
<dbReference type="Proteomes" id="UP000799439">
    <property type="component" value="Unassembled WGS sequence"/>
</dbReference>
<dbReference type="AlphaFoldDB" id="A0A9P4J9X4"/>
<comment type="caution">
    <text evidence="1">The sequence shown here is derived from an EMBL/GenBank/DDBJ whole genome shotgun (WGS) entry which is preliminary data.</text>
</comment>
<keyword evidence="2" id="KW-1185">Reference proteome</keyword>
<name>A0A9P4J9X4_9PEZI</name>
<evidence type="ECO:0000313" key="2">
    <source>
        <dbReference type="Proteomes" id="UP000799439"/>
    </source>
</evidence>
<organism evidence="1 2">
    <name type="scientific">Myriangium duriaei CBS 260.36</name>
    <dbReference type="NCBI Taxonomy" id="1168546"/>
    <lineage>
        <taxon>Eukaryota</taxon>
        <taxon>Fungi</taxon>
        <taxon>Dikarya</taxon>
        <taxon>Ascomycota</taxon>
        <taxon>Pezizomycotina</taxon>
        <taxon>Dothideomycetes</taxon>
        <taxon>Dothideomycetidae</taxon>
        <taxon>Myriangiales</taxon>
        <taxon>Myriangiaceae</taxon>
        <taxon>Myriangium</taxon>
    </lineage>
</organism>
<accession>A0A9P4J9X4</accession>
<evidence type="ECO:0000313" key="1">
    <source>
        <dbReference type="EMBL" id="KAF2155830.1"/>
    </source>
</evidence>
<proteinExistence type="predicted"/>
<protein>
    <submittedName>
        <fullName evidence="1">Uncharacterized protein</fullName>
    </submittedName>
</protein>
<reference evidence="1" key="1">
    <citation type="journal article" date="2020" name="Stud. Mycol.">
        <title>101 Dothideomycetes genomes: a test case for predicting lifestyles and emergence of pathogens.</title>
        <authorList>
            <person name="Haridas S."/>
            <person name="Albert R."/>
            <person name="Binder M."/>
            <person name="Bloem J."/>
            <person name="Labutti K."/>
            <person name="Salamov A."/>
            <person name="Andreopoulos B."/>
            <person name="Baker S."/>
            <person name="Barry K."/>
            <person name="Bills G."/>
            <person name="Bluhm B."/>
            <person name="Cannon C."/>
            <person name="Castanera R."/>
            <person name="Culley D."/>
            <person name="Daum C."/>
            <person name="Ezra D."/>
            <person name="Gonzalez J."/>
            <person name="Henrissat B."/>
            <person name="Kuo A."/>
            <person name="Liang C."/>
            <person name="Lipzen A."/>
            <person name="Lutzoni F."/>
            <person name="Magnuson J."/>
            <person name="Mondo S."/>
            <person name="Nolan M."/>
            <person name="Ohm R."/>
            <person name="Pangilinan J."/>
            <person name="Park H.-J."/>
            <person name="Ramirez L."/>
            <person name="Alfaro M."/>
            <person name="Sun H."/>
            <person name="Tritt A."/>
            <person name="Yoshinaga Y."/>
            <person name="Zwiers L.-H."/>
            <person name="Turgeon B."/>
            <person name="Goodwin S."/>
            <person name="Spatafora J."/>
            <person name="Crous P."/>
            <person name="Grigoriev I."/>
        </authorList>
    </citation>
    <scope>NUCLEOTIDE SEQUENCE</scope>
    <source>
        <strain evidence="1">CBS 260.36</strain>
    </source>
</reference>